<dbReference type="SUPFAM" id="SSF103473">
    <property type="entry name" value="MFS general substrate transporter"/>
    <property type="match status" value="1"/>
</dbReference>
<protein>
    <recommendedName>
        <fullName evidence="4">Major facilitator superfamily (MFS) profile domain-containing protein</fullName>
    </recommendedName>
</protein>
<dbReference type="EMBL" id="BAAARV010000007">
    <property type="protein sequence ID" value="GAA2332690.1"/>
    <property type="molecule type" value="Genomic_DNA"/>
</dbReference>
<dbReference type="RefSeq" id="WP_344611195.1">
    <property type="nucleotide sequence ID" value="NZ_BAAARV010000007.1"/>
</dbReference>
<accession>A0ABP5SJH9</accession>
<name>A0ABP5SJH9_9ACTN</name>
<keyword evidence="1" id="KW-1133">Transmembrane helix</keyword>
<feature type="transmembrane region" description="Helical" evidence="1">
    <location>
        <begin position="63"/>
        <end position="86"/>
    </location>
</feature>
<reference evidence="3" key="1">
    <citation type="journal article" date="2019" name="Int. J. Syst. Evol. Microbiol.">
        <title>The Global Catalogue of Microorganisms (GCM) 10K type strain sequencing project: providing services to taxonomists for standard genome sequencing and annotation.</title>
        <authorList>
            <consortium name="The Broad Institute Genomics Platform"/>
            <consortium name="The Broad Institute Genome Sequencing Center for Infectious Disease"/>
            <person name="Wu L."/>
            <person name="Ma J."/>
        </authorList>
    </citation>
    <scope>NUCLEOTIDE SEQUENCE [LARGE SCALE GENOMIC DNA]</scope>
    <source>
        <strain evidence="3">JCM 3272</strain>
    </source>
</reference>
<keyword evidence="1" id="KW-0812">Transmembrane</keyword>
<feature type="transmembrane region" description="Helical" evidence="1">
    <location>
        <begin position="92"/>
        <end position="112"/>
    </location>
</feature>
<dbReference type="InterPro" id="IPR036259">
    <property type="entry name" value="MFS_trans_sf"/>
</dbReference>
<dbReference type="Gene3D" id="1.20.1250.20">
    <property type="entry name" value="MFS general substrate transporter like domains"/>
    <property type="match status" value="1"/>
</dbReference>
<proteinExistence type="predicted"/>
<comment type="caution">
    <text evidence="2">The sequence shown here is derived from an EMBL/GenBank/DDBJ whole genome shotgun (WGS) entry which is preliminary data.</text>
</comment>
<keyword evidence="1" id="KW-0472">Membrane</keyword>
<feature type="transmembrane region" description="Helical" evidence="1">
    <location>
        <begin position="31"/>
        <end position="51"/>
    </location>
</feature>
<sequence>MIGDPGLGAALLITTGAAALAAVHHKVAEFTALFVVGLGVGPIIILTGTFVERHVDRSLLTQTFALMSALSAAGIALAGLAGGAVVQANGATGGFVLLTACGAALLGLAIAVRAAVGPAARSPVDSDRRS</sequence>
<organism evidence="2 3">
    <name type="scientific">Dactylosporangium salmoneum</name>
    <dbReference type="NCBI Taxonomy" id="53361"/>
    <lineage>
        <taxon>Bacteria</taxon>
        <taxon>Bacillati</taxon>
        <taxon>Actinomycetota</taxon>
        <taxon>Actinomycetes</taxon>
        <taxon>Micromonosporales</taxon>
        <taxon>Micromonosporaceae</taxon>
        <taxon>Dactylosporangium</taxon>
    </lineage>
</organism>
<evidence type="ECO:0000313" key="3">
    <source>
        <dbReference type="Proteomes" id="UP001501444"/>
    </source>
</evidence>
<evidence type="ECO:0000313" key="2">
    <source>
        <dbReference type="EMBL" id="GAA2332690.1"/>
    </source>
</evidence>
<dbReference type="Proteomes" id="UP001501444">
    <property type="component" value="Unassembled WGS sequence"/>
</dbReference>
<evidence type="ECO:0000256" key="1">
    <source>
        <dbReference type="SAM" id="Phobius"/>
    </source>
</evidence>
<evidence type="ECO:0008006" key="4">
    <source>
        <dbReference type="Google" id="ProtNLM"/>
    </source>
</evidence>
<keyword evidence="3" id="KW-1185">Reference proteome</keyword>
<gene>
    <name evidence="2" type="ORF">GCM10010170_011780</name>
</gene>